<proteinExistence type="predicted"/>
<sequence length="183" mass="20567">MGLSSFLQGFFPHRWLNKKGTGNIRLFNGLGTTLDWANSFVILVRNESRVLTAVDTIPLREKELGITSDPSVQIDVRRSGIIARMREQSRPMTAEDLATALQSYGIVVSIQHDYANYKMFIKILNVNGVPEGYPQIQAFIREVVRAHVEVIFQFRYLTIAETESMTISQIEATTLDRFAGGGV</sequence>
<comment type="caution">
    <text evidence="1">The sequence shown here is derived from an EMBL/GenBank/DDBJ whole genome shotgun (WGS) entry which is preliminary data.</text>
</comment>
<accession>A0A229UMS5</accession>
<name>A0A229UMS5_9BACL</name>
<reference evidence="1 2" key="1">
    <citation type="submission" date="2017-07" db="EMBL/GenBank/DDBJ databases">
        <title>Genome sequencing and assembly of Paenibacillus rigui.</title>
        <authorList>
            <person name="Mayilraj S."/>
        </authorList>
    </citation>
    <scope>NUCLEOTIDE SEQUENCE [LARGE SCALE GENOMIC DNA]</scope>
    <source>
        <strain evidence="1 2">JCM 16352</strain>
    </source>
</reference>
<evidence type="ECO:0000313" key="1">
    <source>
        <dbReference type="EMBL" id="OXM84614.1"/>
    </source>
</evidence>
<evidence type="ECO:0000313" key="2">
    <source>
        <dbReference type="Proteomes" id="UP000215509"/>
    </source>
</evidence>
<protein>
    <submittedName>
        <fullName evidence="1">Uncharacterized protein</fullName>
    </submittedName>
</protein>
<dbReference type="Proteomes" id="UP000215509">
    <property type="component" value="Unassembled WGS sequence"/>
</dbReference>
<organism evidence="1 2">
    <name type="scientific">Paenibacillus rigui</name>
    <dbReference type="NCBI Taxonomy" id="554312"/>
    <lineage>
        <taxon>Bacteria</taxon>
        <taxon>Bacillati</taxon>
        <taxon>Bacillota</taxon>
        <taxon>Bacilli</taxon>
        <taxon>Bacillales</taxon>
        <taxon>Paenibacillaceae</taxon>
        <taxon>Paenibacillus</taxon>
    </lineage>
</organism>
<dbReference type="InterPro" id="IPR018755">
    <property type="entry name" value="Phage_Mu_Gp48"/>
</dbReference>
<dbReference type="RefSeq" id="WP_094016470.1">
    <property type="nucleotide sequence ID" value="NZ_NMQW01000027.1"/>
</dbReference>
<keyword evidence="2" id="KW-1185">Reference proteome</keyword>
<gene>
    <name evidence="1" type="ORF">CF651_19095</name>
</gene>
<dbReference type="Pfam" id="PF10076">
    <property type="entry name" value="Phage_Mu_Gp48"/>
    <property type="match status" value="1"/>
</dbReference>
<dbReference type="EMBL" id="NMQW01000027">
    <property type="protein sequence ID" value="OXM84614.1"/>
    <property type="molecule type" value="Genomic_DNA"/>
</dbReference>
<dbReference type="OrthoDB" id="2680199at2"/>
<dbReference type="AlphaFoldDB" id="A0A229UMS5"/>